<dbReference type="PANTHER" id="PTHR43668">
    <property type="entry name" value="ALLANTOINASE"/>
    <property type="match status" value="1"/>
</dbReference>
<dbReference type="GO" id="GO:0004038">
    <property type="term" value="F:allantoinase activity"/>
    <property type="evidence" value="ECO:0007669"/>
    <property type="project" value="TreeGrafter"/>
</dbReference>
<evidence type="ECO:0000256" key="4">
    <source>
        <dbReference type="ARBA" id="ARBA00022723"/>
    </source>
</evidence>
<proteinExistence type="inferred from homology"/>
<dbReference type="Gene3D" id="3.20.20.140">
    <property type="entry name" value="Metal-dependent hydrolases"/>
    <property type="match status" value="1"/>
</dbReference>
<dbReference type="PROSITE" id="PS00483">
    <property type="entry name" value="DIHYDROOROTASE_2"/>
    <property type="match status" value="1"/>
</dbReference>
<dbReference type="InterPro" id="IPR050138">
    <property type="entry name" value="DHOase/Allantoinase_Hydrolase"/>
</dbReference>
<evidence type="ECO:0000256" key="2">
    <source>
        <dbReference type="ARBA" id="ARBA00002368"/>
    </source>
</evidence>
<dbReference type="InterPro" id="IPR006680">
    <property type="entry name" value="Amidohydro-rel"/>
</dbReference>
<evidence type="ECO:0000259" key="7">
    <source>
        <dbReference type="Pfam" id="PF01979"/>
    </source>
</evidence>
<dbReference type="GO" id="GO:0005737">
    <property type="term" value="C:cytoplasm"/>
    <property type="evidence" value="ECO:0007669"/>
    <property type="project" value="TreeGrafter"/>
</dbReference>
<dbReference type="GO" id="GO:0006145">
    <property type="term" value="P:purine nucleobase catabolic process"/>
    <property type="evidence" value="ECO:0007669"/>
    <property type="project" value="TreeGrafter"/>
</dbReference>
<dbReference type="Pfam" id="PF01979">
    <property type="entry name" value="Amidohydro_1"/>
    <property type="match status" value="1"/>
</dbReference>
<feature type="region of interest" description="Disordered" evidence="6">
    <location>
        <begin position="445"/>
        <end position="472"/>
    </location>
</feature>
<keyword evidence="5" id="KW-0378">Hydrolase</keyword>
<dbReference type="InterPro" id="IPR032466">
    <property type="entry name" value="Metal_Hydrolase"/>
</dbReference>
<evidence type="ECO:0000256" key="5">
    <source>
        <dbReference type="ARBA" id="ARBA00022801"/>
    </source>
</evidence>
<feature type="domain" description="Amidohydrolase-related" evidence="7">
    <location>
        <begin position="60"/>
        <end position="440"/>
    </location>
</feature>
<gene>
    <name evidence="8" type="ORF">OG398_38540</name>
</gene>
<sequence length="472" mass="50128">MGELNRKPADLVVSGRLVTPTGVRPGAVLVSEGRIAAVTGLSAIDKAAPGVPHLDAGDAYVLPGLIDSHVHFRTPGLEHKEDWEHAGRAAVAGGFTTVIDMPNTRPPGLSPEAIAAKAALVAGFSLVDYRFHMGADPDRPELLADLDPAIATSAKVFMAGHQTAPTVVRDAERLEKIFAAAAVGGVRLVLHAERDTLFTMLDDWRGRLRDHHAYERSRPRSGGIAAVAEVIELVHRHGTQAHILHVSSAEEADLLAAARDAGLPVTYEVTGHHLSFTDQDALRTGARTRLSPAIRSAADQDRLWAALRGGEVAALGSDHAPHTMAEKLLPVADAPPGIPGVQELAVAVWTGMRRRWPDESSDVAIVRLVDHLAAGPAELFRLPGKGRLEPGADADLTVFGPDDSWMLSAYDVQSKCGWSAYEGWTMAGRVRTTIRAGEVVWDANEQKAGSPTGRWLPAGPPGRGLTADSGRA</sequence>
<evidence type="ECO:0000313" key="8">
    <source>
        <dbReference type="EMBL" id="WTW74184.1"/>
    </source>
</evidence>
<reference evidence="8" key="1">
    <citation type="submission" date="2022-10" db="EMBL/GenBank/DDBJ databases">
        <title>The complete genomes of actinobacterial strains from the NBC collection.</title>
        <authorList>
            <person name="Joergensen T.S."/>
            <person name="Alvarez Arevalo M."/>
            <person name="Sterndorff E.B."/>
            <person name="Faurdal D."/>
            <person name="Vuksanovic O."/>
            <person name="Mourched A.-S."/>
            <person name="Charusanti P."/>
            <person name="Shaw S."/>
            <person name="Blin K."/>
            <person name="Weber T."/>
        </authorList>
    </citation>
    <scope>NUCLEOTIDE SEQUENCE</scope>
    <source>
        <strain evidence="8">NBC_00008</strain>
    </source>
</reference>
<dbReference type="PROSITE" id="PS00482">
    <property type="entry name" value="DIHYDROOROTASE_1"/>
    <property type="match status" value="1"/>
</dbReference>
<protein>
    <submittedName>
        <fullName evidence="8">Dihydroorotase family protein</fullName>
    </submittedName>
</protein>
<comment type="similarity">
    <text evidence="3">Belongs to the metallo-dependent hydrolases superfamily. DHOase family. Class I DHOase subfamily.</text>
</comment>
<comment type="function">
    <text evidence="2">Catalyzes the reversible cyclization of carbamoyl aspartate to dihydroorotate.</text>
</comment>
<evidence type="ECO:0000256" key="3">
    <source>
        <dbReference type="ARBA" id="ARBA00010286"/>
    </source>
</evidence>
<accession>A0AAU2W697</accession>
<dbReference type="InterPro" id="IPR002195">
    <property type="entry name" value="Dihydroorotase_CS"/>
</dbReference>
<dbReference type="GO" id="GO:0046872">
    <property type="term" value="F:metal ion binding"/>
    <property type="evidence" value="ECO:0007669"/>
    <property type="project" value="UniProtKB-KW"/>
</dbReference>
<dbReference type="EMBL" id="CP108314">
    <property type="protein sequence ID" value="WTW74184.1"/>
    <property type="molecule type" value="Genomic_DNA"/>
</dbReference>
<dbReference type="PANTHER" id="PTHR43668:SF2">
    <property type="entry name" value="ALLANTOINASE"/>
    <property type="match status" value="1"/>
</dbReference>
<dbReference type="InterPro" id="IPR011059">
    <property type="entry name" value="Metal-dep_hydrolase_composite"/>
</dbReference>
<evidence type="ECO:0000256" key="1">
    <source>
        <dbReference type="ARBA" id="ARBA00001947"/>
    </source>
</evidence>
<dbReference type="Gene3D" id="2.30.40.10">
    <property type="entry name" value="Urease, subunit C, domain 1"/>
    <property type="match status" value="1"/>
</dbReference>
<keyword evidence="4" id="KW-0479">Metal-binding</keyword>
<name>A0AAU2W697_9ACTN</name>
<dbReference type="SUPFAM" id="SSF51338">
    <property type="entry name" value="Composite domain of metallo-dependent hydrolases"/>
    <property type="match status" value="1"/>
</dbReference>
<evidence type="ECO:0000256" key="6">
    <source>
        <dbReference type="SAM" id="MobiDB-lite"/>
    </source>
</evidence>
<dbReference type="AlphaFoldDB" id="A0AAU2W697"/>
<comment type="cofactor">
    <cofactor evidence="1">
        <name>Zn(2+)</name>
        <dbReference type="ChEBI" id="CHEBI:29105"/>
    </cofactor>
</comment>
<organism evidence="8">
    <name type="scientific">Streptomyces sp. NBC_00008</name>
    <dbReference type="NCBI Taxonomy" id="2903610"/>
    <lineage>
        <taxon>Bacteria</taxon>
        <taxon>Bacillati</taxon>
        <taxon>Actinomycetota</taxon>
        <taxon>Actinomycetes</taxon>
        <taxon>Kitasatosporales</taxon>
        <taxon>Streptomycetaceae</taxon>
        <taxon>Streptomyces</taxon>
    </lineage>
</organism>
<dbReference type="SUPFAM" id="SSF51556">
    <property type="entry name" value="Metallo-dependent hydrolases"/>
    <property type="match status" value="1"/>
</dbReference>